<dbReference type="GO" id="GO:0005737">
    <property type="term" value="C:cytoplasm"/>
    <property type="evidence" value="ECO:0007669"/>
    <property type="project" value="UniProtKB-SubCell"/>
</dbReference>
<dbReference type="Proteomes" id="UP000177187">
    <property type="component" value="Unassembled WGS sequence"/>
</dbReference>
<gene>
    <name evidence="4" type="ORF">A2Y64_04685</name>
</gene>
<dbReference type="InterPro" id="IPR012340">
    <property type="entry name" value="NA-bd_OB-fold"/>
</dbReference>
<dbReference type="EMBL" id="MFAF01000119">
    <property type="protein sequence ID" value="OGD72486.1"/>
    <property type="molecule type" value="Genomic_DNA"/>
</dbReference>
<organism evidence="4 5">
    <name type="scientific">Candidatus Coatesbacteria bacterium RBG_13_66_14</name>
    <dbReference type="NCBI Taxonomy" id="1817816"/>
    <lineage>
        <taxon>Bacteria</taxon>
        <taxon>Candidatus Coatesiibacteriota</taxon>
    </lineage>
</organism>
<dbReference type="CDD" id="cd04458">
    <property type="entry name" value="CSP_CDS"/>
    <property type="match status" value="1"/>
</dbReference>
<evidence type="ECO:0000313" key="5">
    <source>
        <dbReference type="Proteomes" id="UP000177187"/>
    </source>
</evidence>
<dbReference type="GO" id="GO:0003676">
    <property type="term" value="F:nucleic acid binding"/>
    <property type="evidence" value="ECO:0007669"/>
    <property type="project" value="InterPro"/>
</dbReference>
<comment type="subcellular location">
    <subcellularLocation>
        <location evidence="1">Cytoplasm</location>
    </subcellularLocation>
</comment>
<dbReference type="SUPFAM" id="SSF50249">
    <property type="entry name" value="Nucleic acid-binding proteins"/>
    <property type="match status" value="1"/>
</dbReference>
<evidence type="ECO:0000256" key="2">
    <source>
        <dbReference type="ARBA" id="ARBA00022490"/>
    </source>
</evidence>
<dbReference type="PANTHER" id="PTHR11544">
    <property type="entry name" value="COLD SHOCK DOMAIN CONTAINING PROTEINS"/>
    <property type="match status" value="1"/>
</dbReference>
<evidence type="ECO:0000259" key="3">
    <source>
        <dbReference type="PROSITE" id="PS51857"/>
    </source>
</evidence>
<dbReference type="InterPro" id="IPR050181">
    <property type="entry name" value="Cold_shock_domain"/>
</dbReference>
<proteinExistence type="predicted"/>
<dbReference type="AlphaFoldDB" id="A0A1F5EYW0"/>
<dbReference type="InterPro" id="IPR012156">
    <property type="entry name" value="Cold_shock_CspA"/>
</dbReference>
<dbReference type="Pfam" id="PF00313">
    <property type="entry name" value="CSD"/>
    <property type="match status" value="1"/>
</dbReference>
<dbReference type="InterPro" id="IPR002059">
    <property type="entry name" value="CSP_DNA-bd"/>
</dbReference>
<sequence>MSEELLRGTVKWFNGAKGYGFVQRPSAPDLFVHFSDILEDPPVLAEGEEVEFEVLEDTQGNRAVKVRRVKQAE</sequence>
<dbReference type="PRINTS" id="PR00050">
    <property type="entry name" value="COLDSHOCK"/>
</dbReference>
<keyword evidence="2" id="KW-0963">Cytoplasm</keyword>
<dbReference type="InterPro" id="IPR011129">
    <property type="entry name" value="CSD"/>
</dbReference>
<accession>A0A1F5EYW0</accession>
<dbReference type="SMART" id="SM00357">
    <property type="entry name" value="CSP"/>
    <property type="match status" value="1"/>
</dbReference>
<evidence type="ECO:0000313" key="4">
    <source>
        <dbReference type="EMBL" id="OGD72486.1"/>
    </source>
</evidence>
<protein>
    <recommendedName>
        <fullName evidence="3">CSD domain-containing protein</fullName>
    </recommendedName>
</protein>
<evidence type="ECO:0000256" key="1">
    <source>
        <dbReference type="ARBA" id="ARBA00004496"/>
    </source>
</evidence>
<dbReference type="PIRSF" id="PIRSF002599">
    <property type="entry name" value="Cold_shock_A"/>
    <property type="match status" value="1"/>
</dbReference>
<comment type="caution">
    <text evidence="4">The sequence shown here is derived from an EMBL/GenBank/DDBJ whole genome shotgun (WGS) entry which is preliminary data.</text>
</comment>
<dbReference type="Gene3D" id="2.40.50.140">
    <property type="entry name" value="Nucleic acid-binding proteins"/>
    <property type="match status" value="1"/>
</dbReference>
<name>A0A1F5EYW0_9BACT</name>
<feature type="domain" description="CSD" evidence="3">
    <location>
        <begin position="5"/>
        <end position="68"/>
    </location>
</feature>
<dbReference type="STRING" id="1817816.A2Y64_04685"/>
<dbReference type="PROSITE" id="PS51857">
    <property type="entry name" value="CSD_2"/>
    <property type="match status" value="1"/>
</dbReference>
<reference evidence="4 5" key="1">
    <citation type="journal article" date="2016" name="Nat. Commun.">
        <title>Thousands of microbial genomes shed light on interconnected biogeochemical processes in an aquifer system.</title>
        <authorList>
            <person name="Anantharaman K."/>
            <person name="Brown C.T."/>
            <person name="Hug L.A."/>
            <person name="Sharon I."/>
            <person name="Castelle C.J."/>
            <person name="Probst A.J."/>
            <person name="Thomas B.C."/>
            <person name="Singh A."/>
            <person name="Wilkins M.J."/>
            <person name="Karaoz U."/>
            <person name="Brodie E.L."/>
            <person name="Williams K.H."/>
            <person name="Hubbard S.S."/>
            <person name="Banfield J.F."/>
        </authorList>
    </citation>
    <scope>NUCLEOTIDE SEQUENCE [LARGE SCALE GENOMIC DNA]</scope>
</reference>